<evidence type="ECO:0000313" key="2">
    <source>
        <dbReference type="Proteomes" id="UP000823388"/>
    </source>
</evidence>
<protein>
    <submittedName>
        <fullName evidence="1">Uncharacterized protein</fullName>
    </submittedName>
</protein>
<dbReference type="EMBL" id="CM029051">
    <property type="protein sequence ID" value="KAG2562307.1"/>
    <property type="molecule type" value="Genomic_DNA"/>
</dbReference>
<comment type="caution">
    <text evidence="1">The sequence shown here is derived from an EMBL/GenBank/DDBJ whole genome shotgun (WGS) entry which is preliminary data.</text>
</comment>
<reference evidence="1" key="1">
    <citation type="submission" date="2020-05" db="EMBL/GenBank/DDBJ databases">
        <title>WGS assembly of Panicum virgatum.</title>
        <authorList>
            <person name="Lovell J.T."/>
            <person name="Jenkins J."/>
            <person name="Shu S."/>
            <person name="Juenger T.E."/>
            <person name="Schmutz J."/>
        </authorList>
    </citation>
    <scope>NUCLEOTIDE SEQUENCE</scope>
    <source>
        <strain evidence="1">AP13</strain>
    </source>
</reference>
<gene>
    <name evidence="1" type="ORF">PVAP13_8KG255801</name>
</gene>
<proteinExistence type="predicted"/>
<sequence length="153" mass="15517">MASSVALLPPATGGGGASSSMASCFVPRGAEVLDAALLPTALLPTAWSGAPRPSPAATRDPPMPLRHCCFSTAARSVFSNLVPGRGRRPSCKLVRLSIPPTRAARGAHGGLAVYFVARRRGGTAGVARPAGLRAGELRAGEESGAPPLVREKA</sequence>
<accession>A0A8T0PJ04</accession>
<dbReference type="Proteomes" id="UP000823388">
    <property type="component" value="Chromosome 8K"/>
</dbReference>
<organism evidence="1 2">
    <name type="scientific">Panicum virgatum</name>
    <name type="common">Blackwell switchgrass</name>
    <dbReference type="NCBI Taxonomy" id="38727"/>
    <lineage>
        <taxon>Eukaryota</taxon>
        <taxon>Viridiplantae</taxon>
        <taxon>Streptophyta</taxon>
        <taxon>Embryophyta</taxon>
        <taxon>Tracheophyta</taxon>
        <taxon>Spermatophyta</taxon>
        <taxon>Magnoliopsida</taxon>
        <taxon>Liliopsida</taxon>
        <taxon>Poales</taxon>
        <taxon>Poaceae</taxon>
        <taxon>PACMAD clade</taxon>
        <taxon>Panicoideae</taxon>
        <taxon>Panicodae</taxon>
        <taxon>Paniceae</taxon>
        <taxon>Panicinae</taxon>
        <taxon>Panicum</taxon>
        <taxon>Panicum sect. Hiantes</taxon>
    </lineage>
</organism>
<name>A0A8T0PJ04_PANVG</name>
<keyword evidence="2" id="KW-1185">Reference proteome</keyword>
<evidence type="ECO:0000313" key="1">
    <source>
        <dbReference type="EMBL" id="KAG2562307.1"/>
    </source>
</evidence>
<dbReference type="AlphaFoldDB" id="A0A8T0PJ04"/>